<dbReference type="Proteomes" id="UP000321497">
    <property type="component" value="Unassembled WGS sequence"/>
</dbReference>
<gene>
    <name evidence="2" type="ORF">ESU54_14995</name>
</gene>
<name>A0A5C6YXV1_9FLAO</name>
<evidence type="ECO:0000256" key="1">
    <source>
        <dbReference type="SAM" id="Phobius"/>
    </source>
</evidence>
<evidence type="ECO:0000313" key="2">
    <source>
        <dbReference type="EMBL" id="TXD71886.1"/>
    </source>
</evidence>
<reference evidence="2 3" key="1">
    <citation type="submission" date="2019-08" db="EMBL/GenBank/DDBJ databases">
        <title>Genome of Aequorivita antarctica SW49 (type strain).</title>
        <authorList>
            <person name="Bowman J.P."/>
        </authorList>
    </citation>
    <scope>NUCLEOTIDE SEQUENCE [LARGE SCALE GENOMIC DNA]</scope>
    <source>
        <strain evidence="2 3">SW49</strain>
    </source>
</reference>
<dbReference type="RefSeq" id="WP_111845063.1">
    <property type="nucleotide sequence ID" value="NZ_UEGI01000012.1"/>
</dbReference>
<comment type="caution">
    <text evidence="2">The sequence shown here is derived from an EMBL/GenBank/DDBJ whole genome shotgun (WGS) entry which is preliminary data.</text>
</comment>
<feature type="transmembrane region" description="Helical" evidence="1">
    <location>
        <begin position="168"/>
        <end position="189"/>
    </location>
</feature>
<protein>
    <submittedName>
        <fullName evidence="2">Uncharacterized protein</fullName>
    </submittedName>
</protein>
<organism evidence="2 3">
    <name type="scientific">Aequorivita antarctica</name>
    <dbReference type="NCBI Taxonomy" id="153266"/>
    <lineage>
        <taxon>Bacteria</taxon>
        <taxon>Pseudomonadati</taxon>
        <taxon>Bacteroidota</taxon>
        <taxon>Flavobacteriia</taxon>
        <taxon>Flavobacteriales</taxon>
        <taxon>Flavobacteriaceae</taxon>
        <taxon>Aequorivita</taxon>
    </lineage>
</organism>
<keyword evidence="1" id="KW-0472">Membrane</keyword>
<keyword evidence="1" id="KW-0812">Transmembrane</keyword>
<dbReference type="AlphaFoldDB" id="A0A5C6YXV1"/>
<keyword evidence="1" id="KW-1133">Transmembrane helix</keyword>
<dbReference type="EMBL" id="VORT01000012">
    <property type="protein sequence ID" value="TXD71886.1"/>
    <property type="molecule type" value="Genomic_DNA"/>
</dbReference>
<evidence type="ECO:0000313" key="3">
    <source>
        <dbReference type="Proteomes" id="UP000321497"/>
    </source>
</evidence>
<dbReference type="OrthoDB" id="1425482at2"/>
<proteinExistence type="predicted"/>
<feature type="transmembrane region" description="Helical" evidence="1">
    <location>
        <begin position="201"/>
        <end position="220"/>
    </location>
</feature>
<sequence>MFSRTNLEKQLLNYRFKRIDEQSIMNEVLRIFSENKKQRDEIIFSLTEASSETENHFNFDLLNAEHIFHIEDIKKLCITYRLRFLDSHYFKGGFPEEAISEIRSLEKKHQITLKNFKIVAPAKLLKLENADDPLLFAPMGNDYFYLIHKWGNDLHPFRKLLMWPYKNFENLVFTVFVLSILLTAIIPMSWFTKSGGMQEEILLFLFIFKMVAGIVLYYGFARGKNFNGAIWNSKYYNA</sequence>
<keyword evidence="3" id="KW-1185">Reference proteome</keyword>
<accession>A0A5C6YXV1</accession>